<dbReference type="Proteomes" id="UP001209730">
    <property type="component" value="Unassembled WGS sequence"/>
</dbReference>
<protein>
    <submittedName>
        <fullName evidence="1">Uncharacterized protein</fullName>
    </submittedName>
</protein>
<accession>A0AB35I412</accession>
<name>A0AB35I412_MICTH</name>
<proteinExistence type="predicted"/>
<dbReference type="AlphaFoldDB" id="A0AB35I412"/>
<dbReference type="EMBL" id="JAPHQB010000105">
    <property type="protein sequence ID" value="MCX2803432.1"/>
    <property type="molecule type" value="Genomic_DNA"/>
</dbReference>
<evidence type="ECO:0000313" key="2">
    <source>
        <dbReference type="Proteomes" id="UP001209730"/>
    </source>
</evidence>
<gene>
    <name evidence="1" type="ORF">OQJ68_16810</name>
</gene>
<feature type="non-terminal residue" evidence="1">
    <location>
        <position position="1"/>
    </location>
</feature>
<reference evidence="1" key="1">
    <citation type="submission" date="2022-11" db="EMBL/GenBank/DDBJ databases">
        <title>Chitin-degrading and fungicidal potential of chitinolytic bacterial strains from marine environment of the Pacific Ocean regions.</title>
        <authorList>
            <person name="Pentekhina I."/>
            <person name="Nedashkovskaya O."/>
            <person name="Seitkalieva A."/>
            <person name="Podvolotskaya A."/>
            <person name="Tekutyeva L."/>
            <person name="Balabanova L."/>
        </authorList>
    </citation>
    <scope>NUCLEOTIDE SEQUENCE</scope>
    <source>
        <strain evidence="1">KMM 6838</strain>
    </source>
</reference>
<evidence type="ECO:0000313" key="1">
    <source>
        <dbReference type="EMBL" id="MCX2803432.1"/>
    </source>
</evidence>
<comment type="caution">
    <text evidence="1">The sequence shown here is derived from an EMBL/GenBank/DDBJ whole genome shotgun (WGS) entry which is preliminary data.</text>
</comment>
<sequence length="122" mass="12756">AEAGGAVGGDFLQQAAEGVPFEEGVYAFAGVGVGDGAAADEVAGAVVGVAGGGDFSIIVLWVSLNVLIDPLHWLYLSRNFESCFKSLVGATHSVRNACERLGKRWVHGIRDCTRYFSPPLST</sequence>
<organism evidence="1 2">
    <name type="scientific">Microbulbifer thermotolerans</name>
    <dbReference type="NCBI Taxonomy" id="252514"/>
    <lineage>
        <taxon>Bacteria</taxon>
        <taxon>Pseudomonadati</taxon>
        <taxon>Pseudomonadota</taxon>
        <taxon>Gammaproteobacteria</taxon>
        <taxon>Cellvibrionales</taxon>
        <taxon>Microbulbiferaceae</taxon>
        <taxon>Microbulbifer</taxon>
    </lineage>
</organism>